<sequence length="94" mass="10005">MAVNPTGKVSGTGTLFDNDTETLVSYAFDDQGDAIKRRSPIGTIENIAPETLLKFENASCISLRLENGDVLQISLVGPGSDGTVKFTVRDSQEA</sequence>
<evidence type="ECO:0000313" key="2">
    <source>
        <dbReference type="Proteomes" id="UP000554520"/>
    </source>
</evidence>
<accession>A0A839UC59</accession>
<name>A0A839UC59_9HYPH</name>
<keyword evidence="2" id="KW-1185">Reference proteome</keyword>
<proteinExistence type="predicted"/>
<dbReference type="AlphaFoldDB" id="A0A839UC59"/>
<protein>
    <submittedName>
        <fullName evidence="1">Uncharacterized protein</fullName>
    </submittedName>
</protein>
<comment type="caution">
    <text evidence="1">The sequence shown here is derived from an EMBL/GenBank/DDBJ whole genome shotgun (WGS) entry which is preliminary data.</text>
</comment>
<evidence type="ECO:0000313" key="1">
    <source>
        <dbReference type="EMBL" id="MBB3148626.1"/>
    </source>
</evidence>
<dbReference type="RefSeq" id="WP_183664533.1">
    <property type="nucleotide sequence ID" value="NZ_JACHXN010000021.1"/>
</dbReference>
<dbReference type="Proteomes" id="UP000554520">
    <property type="component" value="Unassembled WGS sequence"/>
</dbReference>
<organism evidence="1 2">
    <name type="scientific">Phyllobacterium trifolii</name>
    <dbReference type="NCBI Taxonomy" id="300193"/>
    <lineage>
        <taxon>Bacteria</taxon>
        <taxon>Pseudomonadati</taxon>
        <taxon>Pseudomonadota</taxon>
        <taxon>Alphaproteobacteria</taxon>
        <taxon>Hyphomicrobiales</taxon>
        <taxon>Phyllobacteriaceae</taxon>
        <taxon>Phyllobacterium</taxon>
    </lineage>
</organism>
<gene>
    <name evidence="1" type="ORF">FHS21_005074</name>
</gene>
<dbReference type="EMBL" id="JACHXN010000021">
    <property type="protein sequence ID" value="MBB3148626.1"/>
    <property type="molecule type" value="Genomic_DNA"/>
</dbReference>
<reference evidence="1 2" key="1">
    <citation type="submission" date="2020-08" db="EMBL/GenBank/DDBJ databases">
        <title>Genomic Encyclopedia of Type Strains, Phase III (KMG-III): the genomes of soil and plant-associated and newly described type strains.</title>
        <authorList>
            <person name="Whitman W."/>
        </authorList>
    </citation>
    <scope>NUCLEOTIDE SEQUENCE [LARGE SCALE GENOMIC DNA]</scope>
    <source>
        <strain evidence="1 2">CECT 7015</strain>
    </source>
</reference>